<organism evidence="1">
    <name type="scientific">Anguilla anguilla</name>
    <name type="common">European freshwater eel</name>
    <name type="synonym">Muraena anguilla</name>
    <dbReference type="NCBI Taxonomy" id="7936"/>
    <lineage>
        <taxon>Eukaryota</taxon>
        <taxon>Metazoa</taxon>
        <taxon>Chordata</taxon>
        <taxon>Craniata</taxon>
        <taxon>Vertebrata</taxon>
        <taxon>Euteleostomi</taxon>
        <taxon>Actinopterygii</taxon>
        <taxon>Neopterygii</taxon>
        <taxon>Teleostei</taxon>
        <taxon>Anguilliformes</taxon>
        <taxon>Anguillidae</taxon>
        <taxon>Anguilla</taxon>
    </lineage>
</organism>
<reference evidence="1" key="1">
    <citation type="submission" date="2014-11" db="EMBL/GenBank/DDBJ databases">
        <authorList>
            <person name="Amaro Gonzalez C."/>
        </authorList>
    </citation>
    <scope>NUCLEOTIDE SEQUENCE</scope>
</reference>
<reference evidence="1" key="2">
    <citation type="journal article" date="2015" name="Fish Shellfish Immunol.">
        <title>Early steps in the European eel (Anguilla anguilla)-Vibrio vulnificus interaction in the gills: Role of the RtxA13 toxin.</title>
        <authorList>
            <person name="Callol A."/>
            <person name="Pajuelo D."/>
            <person name="Ebbesson L."/>
            <person name="Teles M."/>
            <person name="MacKenzie S."/>
            <person name="Amaro C."/>
        </authorList>
    </citation>
    <scope>NUCLEOTIDE SEQUENCE</scope>
</reference>
<accession>A0A0E9RTA1</accession>
<dbReference type="EMBL" id="GBXM01076203">
    <property type="protein sequence ID" value="JAH32374.1"/>
    <property type="molecule type" value="Transcribed_RNA"/>
</dbReference>
<protein>
    <submittedName>
        <fullName evidence="1">Uncharacterized protein</fullName>
    </submittedName>
</protein>
<evidence type="ECO:0000313" key="1">
    <source>
        <dbReference type="EMBL" id="JAH32374.1"/>
    </source>
</evidence>
<name>A0A0E9RTA1_ANGAN</name>
<proteinExistence type="predicted"/>
<sequence length="38" mass="4384">MLFWLNGSKSLLQCSILMPVILDEMLGVWCLRTFGRVL</sequence>
<dbReference type="AlphaFoldDB" id="A0A0E9RTA1"/>